<keyword evidence="4" id="KW-0378">Hydrolase</keyword>
<sequence>MGMFNYKNYSSSEAAKLVEDISLLSAYTNTFKIAGFIPGVDIVNAVGSLTGDFLASEPNMRIPDGWRELTATDLGLSPDAVDNSGFFTIPSYYLGTIFEGPQAKIFGQYNEQGDLVRINFDVAGTNSPVDIIDYANLNSREGVELFNPILKAVQEFAEKNGLTGSDVVISGYSLGAAVTNVLAAERENLADGFFENSDYLAFAVPTIYDDSDVVLNVGYENDVVHRITGNESSFLGALQATDFGLVNPDKEFSSSVDNFVLFNDVYASPVIWNLSPFSLLNIATGWFAHNQGVATDAISRVINSSFYDDTQMDSTVVVAELSALSRGTTWVQDYKTTTSSHYGSSAFLIGSKFDDLIAGGSNYDYIDAGLGNDIIRAGVGVDHIDGNFGIDEVRVEGTHKDWDIFKMQDDTLFFVDKNGINLVEADNVESVSFQKEINSHINNYEITDTGLIDHRVIMKHIDNGDTNFLDHVEGTAGDDTLSGQIVFARAGNDTIYGTDQADILHGGRGDDVIYGSDGNDRLYGAEGDDVLNGGAGDDILIGGVGNDIFVIDVLSGNDVIADFNNDAGYKDTIQFSSELFADMDSLISQTSQNGSHVFIALSNQNYLTVENCYVDDVISCSIIA</sequence>
<evidence type="ECO:0000256" key="1">
    <source>
        <dbReference type="ARBA" id="ARBA00004613"/>
    </source>
</evidence>
<evidence type="ECO:0000256" key="2">
    <source>
        <dbReference type="ARBA" id="ARBA00022525"/>
    </source>
</evidence>
<comment type="subcellular location">
    <subcellularLocation>
        <location evidence="1">Secreted</location>
    </subcellularLocation>
</comment>
<dbReference type="AlphaFoldDB" id="A0A379LL08"/>
<dbReference type="SUPFAM" id="SSF53474">
    <property type="entry name" value="alpha/beta-Hydrolases"/>
    <property type="match status" value="1"/>
</dbReference>
<dbReference type="Gene3D" id="2.150.10.10">
    <property type="entry name" value="Serralysin-like metalloprotease, C-terminal"/>
    <property type="match status" value="1"/>
</dbReference>
<gene>
    <name evidence="4" type="ORF">NCTC10526_01640</name>
</gene>
<dbReference type="InterPro" id="IPR050557">
    <property type="entry name" value="RTX_toxin/Mannuronan_C5-epim"/>
</dbReference>
<evidence type="ECO:0000256" key="3">
    <source>
        <dbReference type="ARBA" id="ARBA00022837"/>
    </source>
</evidence>
<dbReference type="Proteomes" id="UP000254123">
    <property type="component" value="Unassembled WGS sequence"/>
</dbReference>
<accession>A0A379LL08</accession>
<dbReference type="InterPro" id="IPR011049">
    <property type="entry name" value="Serralysin-like_metalloprot_C"/>
</dbReference>
<protein>
    <submittedName>
        <fullName evidence="4">Lipase</fullName>
        <ecNumber evidence="4">3.1.1.3</ecNumber>
    </submittedName>
</protein>
<organism evidence="4 5">
    <name type="scientific">Psychrobacter phenylpyruvicus</name>
    <dbReference type="NCBI Taxonomy" id="29432"/>
    <lineage>
        <taxon>Bacteria</taxon>
        <taxon>Pseudomonadati</taxon>
        <taxon>Pseudomonadota</taxon>
        <taxon>Gammaproteobacteria</taxon>
        <taxon>Moraxellales</taxon>
        <taxon>Moraxellaceae</taxon>
        <taxon>Psychrobacter</taxon>
    </lineage>
</organism>
<keyword evidence="3" id="KW-0106">Calcium</keyword>
<keyword evidence="2" id="KW-0964">Secreted</keyword>
<dbReference type="RefSeq" id="WP_028859603.1">
    <property type="nucleotide sequence ID" value="NZ_CAJHAQ010000001.1"/>
</dbReference>
<proteinExistence type="predicted"/>
<keyword evidence="5" id="KW-1185">Reference proteome</keyword>
<dbReference type="GO" id="GO:0004806">
    <property type="term" value="F:triacylglycerol lipase activity"/>
    <property type="evidence" value="ECO:0007669"/>
    <property type="project" value="UniProtKB-EC"/>
</dbReference>
<evidence type="ECO:0000313" key="5">
    <source>
        <dbReference type="Proteomes" id="UP000254123"/>
    </source>
</evidence>
<dbReference type="GO" id="GO:0005509">
    <property type="term" value="F:calcium ion binding"/>
    <property type="evidence" value="ECO:0007669"/>
    <property type="project" value="InterPro"/>
</dbReference>
<dbReference type="Gene3D" id="3.40.50.1820">
    <property type="entry name" value="alpha/beta hydrolase"/>
    <property type="match status" value="1"/>
</dbReference>
<dbReference type="Pfam" id="PF00353">
    <property type="entry name" value="HemolysinCabind"/>
    <property type="match status" value="4"/>
</dbReference>
<dbReference type="InterPro" id="IPR001343">
    <property type="entry name" value="Hemolysn_Ca-bd"/>
</dbReference>
<name>A0A379LL08_9GAMM</name>
<dbReference type="InterPro" id="IPR029058">
    <property type="entry name" value="AB_hydrolase_fold"/>
</dbReference>
<dbReference type="GO" id="GO:0005576">
    <property type="term" value="C:extracellular region"/>
    <property type="evidence" value="ECO:0007669"/>
    <property type="project" value="UniProtKB-SubCell"/>
</dbReference>
<dbReference type="InterPro" id="IPR018511">
    <property type="entry name" value="Hemolysin-typ_Ca-bd_CS"/>
</dbReference>
<evidence type="ECO:0000313" key="4">
    <source>
        <dbReference type="EMBL" id="SUD91290.1"/>
    </source>
</evidence>
<reference evidence="4 5" key="1">
    <citation type="submission" date="2018-06" db="EMBL/GenBank/DDBJ databases">
        <authorList>
            <consortium name="Pathogen Informatics"/>
            <person name="Doyle S."/>
        </authorList>
    </citation>
    <scope>NUCLEOTIDE SEQUENCE [LARGE SCALE GENOMIC DNA]</scope>
    <source>
        <strain evidence="4 5">NCTC10526</strain>
    </source>
</reference>
<dbReference type="PROSITE" id="PS00330">
    <property type="entry name" value="HEMOLYSIN_CALCIUM"/>
    <property type="match status" value="2"/>
</dbReference>
<dbReference type="EMBL" id="UGVC01000001">
    <property type="protein sequence ID" value="SUD91290.1"/>
    <property type="molecule type" value="Genomic_DNA"/>
</dbReference>
<dbReference type="PANTHER" id="PTHR38340">
    <property type="entry name" value="S-LAYER PROTEIN"/>
    <property type="match status" value="1"/>
</dbReference>
<dbReference type="PANTHER" id="PTHR38340:SF1">
    <property type="entry name" value="S-LAYER PROTEIN"/>
    <property type="match status" value="1"/>
</dbReference>
<dbReference type="PRINTS" id="PR00313">
    <property type="entry name" value="CABNDNGRPT"/>
</dbReference>
<dbReference type="SUPFAM" id="SSF51120">
    <property type="entry name" value="beta-Roll"/>
    <property type="match status" value="2"/>
</dbReference>
<dbReference type="EC" id="3.1.1.3" evidence="4"/>
<dbReference type="STRING" id="1123034.GCA_000685805_02144"/>